<proteinExistence type="predicted"/>
<evidence type="ECO:0000256" key="1">
    <source>
        <dbReference type="SAM" id="SignalP"/>
    </source>
</evidence>
<accession>A0A1N7P686</accession>
<keyword evidence="3" id="KW-1185">Reference proteome</keyword>
<gene>
    <name evidence="2" type="ORF">SAMN05421580_10986</name>
</gene>
<dbReference type="RefSeq" id="WP_076485605.1">
    <property type="nucleotide sequence ID" value="NZ_FTOG01000009.1"/>
</dbReference>
<evidence type="ECO:0000313" key="3">
    <source>
        <dbReference type="Proteomes" id="UP000186221"/>
    </source>
</evidence>
<protein>
    <recommendedName>
        <fullName evidence="4">DUF4189 domain-containing protein</fullName>
    </recommendedName>
</protein>
<dbReference type="Proteomes" id="UP000186221">
    <property type="component" value="Unassembled WGS sequence"/>
</dbReference>
<evidence type="ECO:0008006" key="4">
    <source>
        <dbReference type="Google" id="ProtNLM"/>
    </source>
</evidence>
<evidence type="ECO:0000313" key="2">
    <source>
        <dbReference type="EMBL" id="SIT05949.1"/>
    </source>
</evidence>
<dbReference type="EMBL" id="FTOG01000009">
    <property type="protein sequence ID" value="SIT05949.1"/>
    <property type="molecule type" value="Genomic_DNA"/>
</dbReference>
<feature type="signal peptide" evidence="1">
    <location>
        <begin position="1"/>
        <end position="26"/>
    </location>
</feature>
<organism evidence="2 3">
    <name type="scientific">Rhodobacter aestuarii</name>
    <dbReference type="NCBI Taxonomy" id="453582"/>
    <lineage>
        <taxon>Bacteria</taxon>
        <taxon>Pseudomonadati</taxon>
        <taxon>Pseudomonadota</taxon>
        <taxon>Alphaproteobacteria</taxon>
        <taxon>Rhodobacterales</taxon>
        <taxon>Rhodobacter group</taxon>
        <taxon>Rhodobacter</taxon>
    </lineage>
</organism>
<dbReference type="AlphaFoldDB" id="A0A1N7P686"/>
<reference evidence="3" key="1">
    <citation type="submission" date="2017-01" db="EMBL/GenBank/DDBJ databases">
        <authorList>
            <person name="Varghese N."/>
            <person name="Submissions S."/>
        </authorList>
    </citation>
    <scope>NUCLEOTIDE SEQUENCE [LARGE SCALE GENOMIC DNA]</scope>
    <source>
        <strain evidence="3">DSM 19945</strain>
    </source>
</reference>
<sequence>MTFGVGITAGIGGAALAAALACPALAGADLREGEYFFANGQSYVVAAQQEEDQVEVVERSSNGLFAGPVTVFVTRGNGGFFTEADRAEALAVAKLYCARNGLGISDTPEEIVMKRATAHDKPAFGMVGLCTWEGGN</sequence>
<name>A0A1N7P686_9RHOB</name>
<keyword evidence="1" id="KW-0732">Signal</keyword>
<feature type="chain" id="PRO_5012501266" description="DUF4189 domain-containing protein" evidence="1">
    <location>
        <begin position="27"/>
        <end position="136"/>
    </location>
</feature>
<dbReference type="STRING" id="453582.SAMN05421580_10986"/>